<organism evidence="3 4">
    <name type="scientific">Desulfamplus magnetovallimortis</name>
    <dbReference type="NCBI Taxonomy" id="1246637"/>
    <lineage>
        <taxon>Bacteria</taxon>
        <taxon>Pseudomonadati</taxon>
        <taxon>Thermodesulfobacteriota</taxon>
        <taxon>Desulfobacteria</taxon>
        <taxon>Desulfobacterales</taxon>
        <taxon>Desulfobacteraceae</taxon>
        <taxon>Desulfamplus</taxon>
    </lineage>
</organism>
<name>A0A1W1HHF0_9BACT</name>
<keyword evidence="4" id="KW-1185">Reference proteome</keyword>
<sequence length="863" mass="88540">MNWQNIWLLFLIIFAVSFEVVFADIATDGSVGPALTLTGPDFTIPDNLGTVSGRNLFHSFKTFSISENQSATFTGSDSINNVISRVTGGEISTIDGLLRSTVGDADFFFINPSGVVFGPHATVDVPAAFHVSTADELIFDDGRILSATLPATSTLTQAAPESFGFSGAKSVTIEINGSVLEFVPESSISISSGDIIIQPAEDDLPALLCEKGDIHLTAMGNTPGNVSLESSADVDASGDILMDFAKIVVSGNGGGNILIQAGNAFIKDSDIASDNTGNNEALQGIEIIINGLLDIKNIATPVSEETLTITINGQTLPMNPTGISSSTWSKGDAGRVIVNAGKLNIDSTGDMKGIKSIAYSDFGGNAGEVVIAVSGLMQILNGAVISTSTSSKVGKGGDITIHAGDLIMDDQGGEIYPVIGSITLSEGNAGTVEITVPGLVSINSFFGGISTSTVSKGNAGELIVNAGELKIKSRSNNSYTGIASNAESFSEGNAGSVIVNAEELTIDGNGSGSGIGSVSNPSSKGNAGSVIIKVSGLIKLINGASIGSSTLSKGDAGNVIVTASELALDSSDISSAAFSETSGYAGSVSIKADSITLLNNSQITIAAMQTLSDEKLAEIPKLDKTITITSDKLYLDKNSTVTSASTGNVPASRIIIHADKLFVKNSSTISTSADNANGGAITINGKNIFLNDSVITTSVNKSNGNGGKITIQGINEGQSADYLVMKSGFIQANTEGENATGGTIDINVNGVITDRTQELEIGGLERRIFEPGQNNNVIQAAAPKGNPGEIPQTPTEIDISSSITNMGVQFIATTVMSTDPCLELGSGHESSLLQGGKGGLPEQPEDPSLVPLSLERLDETVSD</sequence>
<reference evidence="3 4" key="1">
    <citation type="submission" date="2017-03" db="EMBL/GenBank/DDBJ databases">
        <authorList>
            <person name="Afonso C.L."/>
            <person name="Miller P.J."/>
            <person name="Scott M.A."/>
            <person name="Spackman E."/>
            <person name="Goraichik I."/>
            <person name="Dimitrov K.M."/>
            <person name="Suarez D.L."/>
            <person name="Swayne D.E."/>
        </authorList>
    </citation>
    <scope>NUCLEOTIDE SEQUENCE [LARGE SCALE GENOMIC DNA]</scope>
    <source>
        <strain evidence="3">PRJEB14757</strain>
    </source>
</reference>
<dbReference type="InterPro" id="IPR008638">
    <property type="entry name" value="FhaB/CdiA-like_TPS"/>
</dbReference>
<dbReference type="OrthoDB" id="218680at2"/>
<dbReference type="SUPFAM" id="SSF51126">
    <property type="entry name" value="Pectin lyase-like"/>
    <property type="match status" value="1"/>
</dbReference>
<feature type="domain" description="Filamentous haemagglutinin FhaB/tRNA nuclease CdiA-like TPS" evidence="2">
    <location>
        <begin position="26"/>
        <end position="140"/>
    </location>
</feature>
<dbReference type="NCBIfam" id="TIGR01901">
    <property type="entry name" value="adhes_NPXG"/>
    <property type="match status" value="1"/>
</dbReference>
<evidence type="ECO:0000313" key="3">
    <source>
        <dbReference type="EMBL" id="SLM31870.1"/>
    </source>
</evidence>
<proteinExistence type="predicted"/>
<protein>
    <recommendedName>
        <fullName evidence="2">Filamentous haemagglutinin FhaB/tRNA nuclease CdiA-like TPS domain-containing protein</fullName>
    </recommendedName>
</protein>
<dbReference type="SMART" id="SM00912">
    <property type="entry name" value="Haemagg_act"/>
    <property type="match status" value="1"/>
</dbReference>
<dbReference type="AlphaFoldDB" id="A0A1W1HHF0"/>
<evidence type="ECO:0000256" key="1">
    <source>
        <dbReference type="SAM" id="MobiDB-lite"/>
    </source>
</evidence>
<accession>A0A1W1HHF0</accession>
<evidence type="ECO:0000313" key="4">
    <source>
        <dbReference type="Proteomes" id="UP000191931"/>
    </source>
</evidence>
<dbReference type="EMBL" id="FWEV01000291">
    <property type="protein sequence ID" value="SLM31870.1"/>
    <property type="molecule type" value="Genomic_DNA"/>
</dbReference>
<dbReference type="InterPro" id="IPR011050">
    <property type="entry name" value="Pectin_lyase_fold/virulence"/>
</dbReference>
<dbReference type="Proteomes" id="UP000191931">
    <property type="component" value="Unassembled WGS sequence"/>
</dbReference>
<dbReference type="STRING" id="1246637.MTBBW1_490002"/>
<dbReference type="Gene3D" id="2.160.20.10">
    <property type="entry name" value="Single-stranded right-handed beta-helix, Pectin lyase-like"/>
    <property type="match status" value="2"/>
</dbReference>
<feature type="region of interest" description="Disordered" evidence="1">
    <location>
        <begin position="826"/>
        <end position="863"/>
    </location>
</feature>
<dbReference type="InterPro" id="IPR012334">
    <property type="entry name" value="Pectin_lyas_fold"/>
</dbReference>
<dbReference type="Pfam" id="PF05860">
    <property type="entry name" value="TPS"/>
    <property type="match status" value="1"/>
</dbReference>
<gene>
    <name evidence="3" type="ORF">MTBBW1_490002</name>
</gene>
<evidence type="ECO:0000259" key="2">
    <source>
        <dbReference type="SMART" id="SM00912"/>
    </source>
</evidence>
<dbReference type="RefSeq" id="WP_080801214.1">
    <property type="nucleotide sequence ID" value="NZ_LT828542.1"/>
</dbReference>